<evidence type="ECO:0000313" key="4">
    <source>
        <dbReference type="Proteomes" id="UP001242480"/>
    </source>
</evidence>
<dbReference type="InterPro" id="IPR019835">
    <property type="entry name" value="SWIB_domain"/>
</dbReference>
<dbReference type="SMART" id="SM00151">
    <property type="entry name" value="SWIB"/>
    <property type="match status" value="1"/>
</dbReference>
<evidence type="ECO:0000259" key="2">
    <source>
        <dbReference type="PROSITE" id="PS51925"/>
    </source>
</evidence>
<proteinExistence type="predicted"/>
<dbReference type="PROSITE" id="PS51925">
    <property type="entry name" value="SWIB_MDM2"/>
    <property type="match status" value="1"/>
</dbReference>
<sequence>MAKAATKTEAAKAPRKPNPALLKPLKPSAELAAIVGAAPLPRPEVVSKVWDYIKQHKLQNPSNKREILADAKLEKVFGKKSTTMFELNKFLAAHLS</sequence>
<keyword evidence="4" id="KW-1185">Reference proteome</keyword>
<comment type="caution">
    <text evidence="3">The sequence shown here is derived from an EMBL/GenBank/DDBJ whole genome shotgun (WGS) entry which is preliminary data.</text>
</comment>
<gene>
    <name evidence="3" type="ORF">QO011_004647</name>
</gene>
<dbReference type="CDD" id="cd10567">
    <property type="entry name" value="SWIB-MDM2_like"/>
    <property type="match status" value="1"/>
</dbReference>
<dbReference type="RefSeq" id="WP_307277102.1">
    <property type="nucleotide sequence ID" value="NZ_JAUSVX010000009.1"/>
</dbReference>
<dbReference type="EMBL" id="JAUSVX010000009">
    <property type="protein sequence ID" value="MDQ0471622.1"/>
    <property type="molecule type" value="Genomic_DNA"/>
</dbReference>
<name>A0ABU0JBG3_9HYPH</name>
<dbReference type="Proteomes" id="UP001242480">
    <property type="component" value="Unassembled WGS sequence"/>
</dbReference>
<dbReference type="InterPro" id="IPR003121">
    <property type="entry name" value="SWIB_MDM2_domain"/>
</dbReference>
<organism evidence="3 4">
    <name type="scientific">Labrys wisconsinensis</name>
    <dbReference type="NCBI Taxonomy" id="425677"/>
    <lineage>
        <taxon>Bacteria</taxon>
        <taxon>Pseudomonadati</taxon>
        <taxon>Pseudomonadota</taxon>
        <taxon>Alphaproteobacteria</taxon>
        <taxon>Hyphomicrobiales</taxon>
        <taxon>Xanthobacteraceae</taxon>
        <taxon>Labrys</taxon>
    </lineage>
</organism>
<feature type="domain" description="DM2" evidence="2">
    <location>
        <begin position="20"/>
        <end position="96"/>
    </location>
</feature>
<protein>
    <submittedName>
        <fullName evidence="3">Chromatin remodeling complex protein RSC6</fullName>
    </submittedName>
</protein>
<dbReference type="Pfam" id="PF02201">
    <property type="entry name" value="SWIB"/>
    <property type="match status" value="1"/>
</dbReference>
<dbReference type="InterPro" id="IPR036885">
    <property type="entry name" value="SWIB_MDM2_dom_sf"/>
</dbReference>
<reference evidence="3 4" key="1">
    <citation type="submission" date="2023-07" db="EMBL/GenBank/DDBJ databases">
        <title>Genomic Encyclopedia of Type Strains, Phase IV (KMG-IV): sequencing the most valuable type-strain genomes for metagenomic binning, comparative biology and taxonomic classification.</title>
        <authorList>
            <person name="Goeker M."/>
        </authorList>
    </citation>
    <scope>NUCLEOTIDE SEQUENCE [LARGE SCALE GENOMIC DNA]</scope>
    <source>
        <strain evidence="3 4">DSM 19619</strain>
    </source>
</reference>
<dbReference type="Gene3D" id="1.10.245.10">
    <property type="entry name" value="SWIB/MDM2 domain"/>
    <property type="match status" value="1"/>
</dbReference>
<feature type="region of interest" description="Disordered" evidence="1">
    <location>
        <begin position="1"/>
        <end position="22"/>
    </location>
</feature>
<dbReference type="SUPFAM" id="SSF47592">
    <property type="entry name" value="SWIB/MDM2 domain"/>
    <property type="match status" value="1"/>
</dbReference>
<evidence type="ECO:0000313" key="3">
    <source>
        <dbReference type="EMBL" id="MDQ0471622.1"/>
    </source>
</evidence>
<dbReference type="PANTHER" id="PTHR13844">
    <property type="entry name" value="SWI/SNF-RELATED MATRIX-ASSOCIATED ACTIN-DEPENDENT REGULATOR OF CHROMATIN SUBFAMILY D"/>
    <property type="match status" value="1"/>
</dbReference>
<accession>A0ABU0JBG3</accession>
<evidence type="ECO:0000256" key="1">
    <source>
        <dbReference type="SAM" id="MobiDB-lite"/>
    </source>
</evidence>